<dbReference type="InterPro" id="IPR018389">
    <property type="entry name" value="DctP_fam"/>
</dbReference>
<sequence>MEGKPARARSGRLLLAGTALALALTLALGPRPAKAEEIEMVISSSHGIQIPWVTPLSKVIVERANARLEAAGSENRINWTESYGGALYGYGDTLEAVADGVSDSGWVGSMWEESKMPYHSITFYTPFTTDNPRLQAEIFNQLHETIAALPAEWEDNNTVFLGATVADTYHLYTKFPVTSLEDLKGRKILAPGPSATWMAAAGAVPVNGALPTYYNQIETGVADGVLSIVTGAHPLKIQEVAPHVTLVGLGSNLIGGFAVNKDVWDGLPEDVQQVLRELGREYSVMNADILEERYNASIAELEADPAVTLTTLSEQERQKWSAAMPDLAGQWAAKLPEGKAVLDAYMAAAKAAGATPCASGRPTRRHASGPTFRADLQAKTFLEPHSPVAPRRRTGPGNRPCNRNPPPSG</sequence>
<proteinExistence type="predicted"/>
<dbReference type="CDD" id="cd13666">
    <property type="entry name" value="PBP2_TRAP_DctP_like_1"/>
    <property type="match status" value="1"/>
</dbReference>
<keyword evidence="2" id="KW-0732">Signal</keyword>
<organism evidence="5 6">
    <name type="scientific">Paracoccus cavernae</name>
    <dbReference type="NCBI Taxonomy" id="1571207"/>
    <lineage>
        <taxon>Bacteria</taxon>
        <taxon>Pseudomonadati</taxon>
        <taxon>Pseudomonadota</taxon>
        <taxon>Alphaproteobacteria</taxon>
        <taxon>Rhodobacterales</taxon>
        <taxon>Paracoccaceae</taxon>
        <taxon>Paracoccus</taxon>
    </lineage>
</organism>
<evidence type="ECO:0000313" key="5">
    <source>
        <dbReference type="EMBL" id="MDN3711543.1"/>
    </source>
</evidence>
<comment type="caution">
    <text evidence="5">The sequence shown here is derived from an EMBL/GenBank/DDBJ whole genome shotgun (WGS) entry which is preliminary data.</text>
</comment>
<dbReference type="NCBIfam" id="NF037995">
    <property type="entry name" value="TRAP_S1"/>
    <property type="match status" value="1"/>
</dbReference>
<evidence type="ECO:0000256" key="4">
    <source>
        <dbReference type="SAM" id="MobiDB-lite"/>
    </source>
</evidence>
<protein>
    <submittedName>
        <fullName evidence="5">C4-dicarboxylate TRAP transporter substrate-binding protein</fullName>
    </submittedName>
</protein>
<accession>A0ABT8D420</accession>
<dbReference type="PANTHER" id="PTHR33376:SF15">
    <property type="entry name" value="BLL6794 PROTEIN"/>
    <property type="match status" value="1"/>
</dbReference>
<dbReference type="SUPFAM" id="SSF53850">
    <property type="entry name" value="Periplasmic binding protein-like II"/>
    <property type="match status" value="1"/>
</dbReference>
<evidence type="ECO:0000256" key="1">
    <source>
        <dbReference type="ARBA" id="ARBA00004418"/>
    </source>
</evidence>
<name>A0ABT8D420_9RHOB</name>
<gene>
    <name evidence="5" type="ORF">QWZ10_06395</name>
</gene>
<evidence type="ECO:0000256" key="3">
    <source>
        <dbReference type="ARBA" id="ARBA00022764"/>
    </source>
</evidence>
<reference evidence="6" key="1">
    <citation type="journal article" date="2019" name="Int. J. Syst. Evol. Microbiol.">
        <title>The Global Catalogue of Microorganisms (GCM) 10K type strain sequencing project: providing services to taxonomists for standard genome sequencing and annotation.</title>
        <authorList>
            <consortium name="The Broad Institute Genomics Platform"/>
            <consortium name="The Broad Institute Genome Sequencing Center for Infectious Disease"/>
            <person name="Wu L."/>
            <person name="Ma J."/>
        </authorList>
    </citation>
    <scope>NUCLEOTIDE SEQUENCE [LARGE SCALE GENOMIC DNA]</scope>
    <source>
        <strain evidence="6">CECT 8482</strain>
    </source>
</reference>
<dbReference type="InterPro" id="IPR038404">
    <property type="entry name" value="TRAP_DctP_sf"/>
</dbReference>
<dbReference type="Proteomes" id="UP001243846">
    <property type="component" value="Unassembled WGS sequence"/>
</dbReference>
<comment type="subcellular location">
    <subcellularLocation>
        <location evidence="1">Periplasm</location>
    </subcellularLocation>
</comment>
<keyword evidence="3" id="KW-0574">Periplasm</keyword>
<keyword evidence="6" id="KW-1185">Reference proteome</keyword>
<feature type="region of interest" description="Disordered" evidence="4">
    <location>
        <begin position="354"/>
        <end position="409"/>
    </location>
</feature>
<dbReference type="Pfam" id="PF03480">
    <property type="entry name" value="DctP"/>
    <property type="match status" value="1"/>
</dbReference>
<evidence type="ECO:0000256" key="2">
    <source>
        <dbReference type="ARBA" id="ARBA00022729"/>
    </source>
</evidence>
<dbReference type="EMBL" id="JAUFRC010000001">
    <property type="protein sequence ID" value="MDN3711543.1"/>
    <property type="molecule type" value="Genomic_DNA"/>
</dbReference>
<dbReference type="PANTHER" id="PTHR33376">
    <property type="match status" value="1"/>
</dbReference>
<evidence type="ECO:0000313" key="6">
    <source>
        <dbReference type="Proteomes" id="UP001243846"/>
    </source>
</evidence>
<dbReference type="Gene3D" id="3.40.190.170">
    <property type="entry name" value="Bacterial extracellular solute-binding protein, family 7"/>
    <property type="match status" value="1"/>
</dbReference>